<protein>
    <submittedName>
        <fullName evidence="3">Uncharacterized protein</fullName>
    </submittedName>
</protein>
<evidence type="ECO:0000313" key="4">
    <source>
        <dbReference type="Proteomes" id="UP000041254"/>
    </source>
</evidence>
<proteinExistence type="predicted"/>
<evidence type="ECO:0000256" key="2">
    <source>
        <dbReference type="SAM" id="Phobius"/>
    </source>
</evidence>
<feature type="compositionally biased region" description="Basic and acidic residues" evidence="1">
    <location>
        <begin position="335"/>
        <end position="368"/>
    </location>
</feature>
<dbReference type="InParanoid" id="A0A0G4FD28"/>
<feature type="transmembrane region" description="Helical" evidence="2">
    <location>
        <begin position="74"/>
        <end position="96"/>
    </location>
</feature>
<dbReference type="STRING" id="1169540.A0A0G4FD28"/>
<feature type="region of interest" description="Disordered" evidence="1">
    <location>
        <begin position="435"/>
        <end position="489"/>
    </location>
</feature>
<dbReference type="VEuPathDB" id="CryptoDB:Vbra_9014"/>
<dbReference type="Proteomes" id="UP000041254">
    <property type="component" value="Unassembled WGS sequence"/>
</dbReference>
<feature type="transmembrane region" description="Helical" evidence="2">
    <location>
        <begin position="261"/>
        <end position="279"/>
    </location>
</feature>
<gene>
    <name evidence="3" type="ORF">Vbra_9014</name>
</gene>
<name>A0A0G4FD28_VITBC</name>
<dbReference type="OrthoDB" id="536576at2759"/>
<keyword evidence="4" id="KW-1185">Reference proteome</keyword>
<accession>A0A0G4FD28</accession>
<dbReference type="AlphaFoldDB" id="A0A0G4FD28"/>
<reference evidence="3 4" key="1">
    <citation type="submission" date="2014-11" db="EMBL/GenBank/DDBJ databases">
        <authorList>
            <person name="Zhu J."/>
            <person name="Qi W."/>
            <person name="Song R."/>
        </authorList>
    </citation>
    <scope>NUCLEOTIDE SEQUENCE [LARGE SCALE GENOMIC DNA]</scope>
</reference>
<dbReference type="EMBL" id="CDMY01000408">
    <property type="protein sequence ID" value="CEM11061.1"/>
    <property type="molecule type" value="Genomic_DNA"/>
</dbReference>
<evidence type="ECO:0000313" key="3">
    <source>
        <dbReference type="EMBL" id="CEM11061.1"/>
    </source>
</evidence>
<keyword evidence="2" id="KW-0472">Membrane</keyword>
<feature type="transmembrane region" description="Helical" evidence="2">
    <location>
        <begin position="34"/>
        <end position="62"/>
    </location>
</feature>
<feature type="region of interest" description="Disordered" evidence="1">
    <location>
        <begin position="333"/>
        <end position="383"/>
    </location>
</feature>
<feature type="compositionally biased region" description="Polar residues" evidence="1">
    <location>
        <begin position="464"/>
        <end position="489"/>
    </location>
</feature>
<keyword evidence="2" id="KW-1133">Transmembrane helix</keyword>
<keyword evidence="2" id="KW-0812">Transmembrane</keyword>
<sequence length="489" mass="55283">MIHPTLSPLKGRDIGVPRGCGHVFTFTADIYSALAVFFTVLVTLDSIFYSVLSAVITYLYYLEYERNESSWSANISWTFVSFAVVFPLTTSIGEAFKRREEALAHIATMKALISHIFLAHREWNWYENKNGRSKIPPGHADGVRQVFYDFILGVHDYLRTPLIGKAKHTFTWCGARMKVRVVEERRTLLVQLLCHIKDLSLAVEYHWLLHQAFEKLRKIKEYRTPQALRSFVRVAFIFVPCFYGPYYVWVGTSGGGEGTNLPFAIALSVLTTLVMVGLFNVEQALEDPFDCRLGFDNVRLQDELNEILDTLDFLDDTRILPWAFPSFPVQHRTASRHDIRGNDDDRPHQLADNGHRPPRIADSDRSVDRMTTAPAIPTPPSSASFAEVLDHIKRMDTLTAFPAPKGRRIHDQVLRTLREGDTPPSQQQLLGGHSDQLVYTHPPSEPPPASERENAFRHALSGGDLQSQAADNTPAMSGTQRNGQRLLNT</sequence>
<dbReference type="PANTHER" id="PTHR36970:SF1">
    <property type="entry name" value="BESTROPHIN HOMOLOG"/>
    <property type="match status" value="1"/>
</dbReference>
<feature type="transmembrane region" description="Helical" evidence="2">
    <location>
        <begin position="230"/>
        <end position="249"/>
    </location>
</feature>
<organism evidence="3 4">
    <name type="scientific">Vitrella brassicaformis (strain CCMP3155)</name>
    <dbReference type="NCBI Taxonomy" id="1169540"/>
    <lineage>
        <taxon>Eukaryota</taxon>
        <taxon>Sar</taxon>
        <taxon>Alveolata</taxon>
        <taxon>Colpodellida</taxon>
        <taxon>Vitrellaceae</taxon>
        <taxon>Vitrella</taxon>
    </lineage>
</organism>
<evidence type="ECO:0000256" key="1">
    <source>
        <dbReference type="SAM" id="MobiDB-lite"/>
    </source>
</evidence>
<dbReference type="PANTHER" id="PTHR36970">
    <property type="entry name" value="UNNAMED PRODUCT"/>
    <property type="match status" value="1"/>
</dbReference>